<dbReference type="GO" id="GO:0016787">
    <property type="term" value="F:hydrolase activity"/>
    <property type="evidence" value="ECO:0007669"/>
    <property type="project" value="InterPro"/>
</dbReference>
<feature type="domain" description="Calcineurin-like phosphoesterase" evidence="1">
    <location>
        <begin position="3"/>
        <end position="195"/>
    </location>
</feature>
<dbReference type="InterPro" id="IPR051158">
    <property type="entry name" value="Metallophosphoesterase_sf"/>
</dbReference>
<dbReference type="SUPFAM" id="SSF56300">
    <property type="entry name" value="Metallo-dependent phosphatases"/>
    <property type="match status" value="1"/>
</dbReference>
<sequence>MALYAIADLHLSLGANKPMDVFEGWHNYVERLEKNWRSIVRPEDTVVIAGDISWAMKLEETEKDFAFLHSLPGKKLLLKGNHDYWWSTRSKIDAYLAAKGFDSLRIVHNDSYSVGEYGVCGTRGWLYNAASDEDIKIVNREVGRLNASIDHAAAQGLRPIVFLHYPPVYDGMVCEEILKVLISRGIRKCYFGHIHGTQSSRRAVTGEYQGIELHLISCDYLGFAPLFVC</sequence>
<dbReference type="Gene3D" id="3.60.21.10">
    <property type="match status" value="1"/>
</dbReference>
<dbReference type="Proteomes" id="UP000754750">
    <property type="component" value="Unassembled WGS sequence"/>
</dbReference>
<evidence type="ECO:0000259" key="1">
    <source>
        <dbReference type="Pfam" id="PF00149"/>
    </source>
</evidence>
<dbReference type="EMBL" id="SVNY01000002">
    <property type="protein sequence ID" value="MBE6832895.1"/>
    <property type="molecule type" value="Genomic_DNA"/>
</dbReference>
<dbReference type="InterPro" id="IPR029052">
    <property type="entry name" value="Metallo-depent_PP-like"/>
</dbReference>
<comment type="caution">
    <text evidence="2">The sequence shown here is derived from an EMBL/GenBank/DDBJ whole genome shotgun (WGS) entry which is preliminary data.</text>
</comment>
<gene>
    <name evidence="2" type="ORF">E7512_04815</name>
</gene>
<dbReference type="RefSeq" id="WP_326840094.1">
    <property type="nucleotide sequence ID" value="NZ_SVNY01000002.1"/>
</dbReference>
<evidence type="ECO:0000313" key="3">
    <source>
        <dbReference type="Proteomes" id="UP000754750"/>
    </source>
</evidence>
<dbReference type="Pfam" id="PF00149">
    <property type="entry name" value="Metallophos"/>
    <property type="match status" value="1"/>
</dbReference>
<dbReference type="PANTHER" id="PTHR31302:SF22">
    <property type="entry name" value="PHOSPHOESTERASE"/>
    <property type="match status" value="1"/>
</dbReference>
<dbReference type="PIRSF" id="PIRSF033094">
    <property type="entry name" value="Pesterase_CT488"/>
    <property type="match status" value="1"/>
</dbReference>
<proteinExistence type="predicted"/>
<dbReference type="AlphaFoldDB" id="A0A928KQV4"/>
<dbReference type="PANTHER" id="PTHR31302">
    <property type="entry name" value="TRANSMEMBRANE PROTEIN WITH METALLOPHOSPHOESTERASE DOMAIN-RELATED"/>
    <property type="match status" value="1"/>
</dbReference>
<protein>
    <submittedName>
        <fullName evidence="2">Serine/threonine protein phosphatase</fullName>
    </submittedName>
</protein>
<reference evidence="2" key="1">
    <citation type="submission" date="2019-04" db="EMBL/GenBank/DDBJ databases">
        <title>Evolution of Biomass-Degrading Anaerobic Consortia Revealed by Metagenomics.</title>
        <authorList>
            <person name="Peng X."/>
        </authorList>
    </citation>
    <scope>NUCLEOTIDE SEQUENCE</scope>
    <source>
        <strain evidence="2">SIG551</strain>
    </source>
</reference>
<dbReference type="InterPro" id="IPR014578">
    <property type="entry name" value="Pesterase_CT488"/>
</dbReference>
<accession>A0A928KQV4</accession>
<dbReference type="InterPro" id="IPR004843">
    <property type="entry name" value="Calcineurin-like_PHP"/>
</dbReference>
<organism evidence="2 3">
    <name type="scientific">Faecalispora sporosphaeroides</name>
    <dbReference type="NCBI Taxonomy" id="1549"/>
    <lineage>
        <taxon>Bacteria</taxon>
        <taxon>Bacillati</taxon>
        <taxon>Bacillota</taxon>
        <taxon>Clostridia</taxon>
        <taxon>Eubacteriales</taxon>
        <taxon>Oscillospiraceae</taxon>
        <taxon>Faecalispora</taxon>
    </lineage>
</organism>
<evidence type="ECO:0000313" key="2">
    <source>
        <dbReference type="EMBL" id="MBE6832895.1"/>
    </source>
</evidence>
<name>A0A928KQV4_9FIRM</name>